<protein>
    <submittedName>
        <fullName evidence="2">Coproporphyrinogen III oxidase</fullName>
    </submittedName>
</protein>
<evidence type="ECO:0000259" key="1">
    <source>
        <dbReference type="PROSITE" id="PS51918"/>
    </source>
</evidence>
<feature type="domain" description="Radical SAM core" evidence="1">
    <location>
        <begin position="185"/>
        <end position="423"/>
    </location>
</feature>
<dbReference type="PANTHER" id="PTHR13932">
    <property type="entry name" value="COPROPORPHYRINIGEN III OXIDASE"/>
    <property type="match status" value="1"/>
</dbReference>
<dbReference type="InterPro" id="IPR006638">
    <property type="entry name" value="Elp3/MiaA/NifB-like_rSAM"/>
</dbReference>
<dbReference type="NCBIfam" id="TIGR03994">
    <property type="entry name" value="rSAM_HemZ"/>
    <property type="match status" value="1"/>
</dbReference>
<dbReference type="SMART" id="SM00729">
    <property type="entry name" value="Elp3"/>
    <property type="match status" value="1"/>
</dbReference>
<dbReference type="InterPro" id="IPR007197">
    <property type="entry name" value="rSAM"/>
</dbReference>
<keyword evidence="3" id="KW-1185">Reference proteome</keyword>
<accession>A0ABQ0BWZ8</accession>
<dbReference type="InterPro" id="IPR034505">
    <property type="entry name" value="Coproporphyrinogen-III_oxidase"/>
</dbReference>
<dbReference type="InterPro" id="IPR023404">
    <property type="entry name" value="rSAM_horseshoe"/>
</dbReference>
<name>A0ABQ0BWZ8_9FIRM</name>
<reference evidence="2 3" key="1">
    <citation type="submission" date="2024-04" db="EMBL/GenBank/DDBJ databases">
        <title>Defined microbial consortia suppress multidrug-resistant proinflammatory Enterobacteriaceae via ecological control.</title>
        <authorList>
            <person name="Furuichi M."/>
            <person name="Kawaguchi T."/>
            <person name="Pust M."/>
            <person name="Yasuma K."/>
            <person name="Plichta D."/>
            <person name="Hasegawa N."/>
            <person name="Ohya T."/>
            <person name="Bhattarai S."/>
            <person name="Sasajima S."/>
            <person name="Aoto Y."/>
            <person name="Tuganbaev T."/>
            <person name="Yaginuma M."/>
            <person name="Ueda M."/>
            <person name="Okahashi N."/>
            <person name="Amafuji K."/>
            <person name="Kiridooshi Y."/>
            <person name="Sugita K."/>
            <person name="Strazar M."/>
            <person name="Skelly A."/>
            <person name="Suda W."/>
            <person name="Hattori M."/>
            <person name="Nakamoto N."/>
            <person name="Caballero S."/>
            <person name="Norman J."/>
            <person name="Olle B."/>
            <person name="Tanoue T."/>
            <person name="Arita M."/>
            <person name="Bucci V."/>
            <person name="Atarashi K."/>
            <person name="Xavier R."/>
            <person name="Honda K."/>
        </authorList>
    </citation>
    <scope>NUCLEOTIDE SEQUENCE [LARGE SCALE GENOMIC DNA]</scope>
    <source>
        <strain evidence="3">k34-0107-D12</strain>
    </source>
</reference>
<sequence>MSDHIIPIYKIRKKEATVQERGTYMIGISFNKRDFEYDAYTLVKAFYPQEEVENFYTEEGQEDKAWDLLVRITYGEEETHLSLERDGEIIFGEAARFEKGQDRKERKNILKQILYRGLVQETGITLPWGNLTGIRPTKIAMGLIESGMSNAETADYMRRTYFTSNAKTALAVTIANRERDLLKDIDYRNGYSLYVGIPFCPSICLYCSFSSSPLARWRDKVDEYLDALCRELTYIGETMKVRTLDTIYIGGGTPTTLEPEQLERLLGHIEACFPVEQVKEYTVEAGRPDSITREKLMAIKRHPVTRISVNPQTMNQKTLDLIGRKHTVEDTRHAFALARECGFDNINMDLIVGLPGECAEDVRHTLEEVRALDPDSLTVHSLAVKRATRLHLFREQYEEMTFENNQEIMDMCMDYARESGMGPYYLYRQKNMSGNLENVGYAKPGKAGIYNILIMEEKQSILAAGAGASTKFVFQNGERIERAENVKDVTNYITRIDEMMDRKRIGLETYLNIKSGDGGNGKYTEASD</sequence>
<dbReference type="SUPFAM" id="SSF102114">
    <property type="entry name" value="Radical SAM enzymes"/>
    <property type="match status" value="1"/>
</dbReference>
<dbReference type="SFLD" id="SFLDS00029">
    <property type="entry name" value="Radical_SAM"/>
    <property type="match status" value="1"/>
</dbReference>
<dbReference type="PANTHER" id="PTHR13932:SF1">
    <property type="entry name" value="OXYGEN-INDEPENDENT COPROPORPHYRINOGEN-III OXIDASE-LIKE PROTEIN HEMZ"/>
    <property type="match status" value="1"/>
</dbReference>
<dbReference type="CDD" id="cd01335">
    <property type="entry name" value="Radical_SAM"/>
    <property type="match status" value="1"/>
</dbReference>
<dbReference type="Pfam" id="PF04055">
    <property type="entry name" value="Radical_SAM"/>
    <property type="match status" value="1"/>
</dbReference>
<evidence type="ECO:0000313" key="3">
    <source>
        <dbReference type="Proteomes" id="UP001600941"/>
    </source>
</evidence>
<gene>
    <name evidence="2" type="ORF">K340107D12_38780</name>
</gene>
<evidence type="ECO:0000313" key="2">
    <source>
        <dbReference type="EMBL" id="GAA6501062.1"/>
    </source>
</evidence>
<comment type="caution">
    <text evidence="2">The sequence shown here is derived from an EMBL/GenBank/DDBJ whole genome shotgun (WGS) entry which is preliminary data.</text>
</comment>
<organism evidence="2 3">
    <name type="scientific">Blautia parvula</name>
    <dbReference type="NCBI Taxonomy" id="2877527"/>
    <lineage>
        <taxon>Bacteria</taxon>
        <taxon>Bacillati</taxon>
        <taxon>Bacillota</taxon>
        <taxon>Clostridia</taxon>
        <taxon>Lachnospirales</taxon>
        <taxon>Lachnospiraceae</taxon>
        <taxon>Blautia</taxon>
    </lineage>
</organism>
<dbReference type="SFLD" id="SFLDF00310">
    <property type="entry name" value="oxygen-independent_coproporphy"/>
    <property type="match status" value="1"/>
</dbReference>
<dbReference type="InterPro" id="IPR058240">
    <property type="entry name" value="rSAM_sf"/>
</dbReference>
<dbReference type="Gene3D" id="3.80.30.20">
    <property type="entry name" value="tm_1862 like domain"/>
    <property type="match status" value="1"/>
</dbReference>
<proteinExistence type="predicted"/>
<dbReference type="PROSITE" id="PS51918">
    <property type="entry name" value="RADICAL_SAM"/>
    <property type="match status" value="1"/>
</dbReference>
<dbReference type="Proteomes" id="UP001600941">
    <property type="component" value="Unassembled WGS sequence"/>
</dbReference>
<dbReference type="EMBL" id="BAABZQ010000001">
    <property type="protein sequence ID" value="GAA6501062.1"/>
    <property type="molecule type" value="Genomic_DNA"/>
</dbReference>
<dbReference type="SFLD" id="SFLDG01082">
    <property type="entry name" value="B12-binding_domain_containing"/>
    <property type="match status" value="1"/>
</dbReference>
<dbReference type="InterPro" id="IPR023995">
    <property type="entry name" value="HemZ"/>
</dbReference>
<dbReference type="SFLD" id="SFLDG01065">
    <property type="entry name" value="anaerobic_coproporphyrinogen-I"/>
    <property type="match status" value="1"/>
</dbReference>